<gene>
    <name evidence="8" type="ORF">BU26DRAFT_300404</name>
</gene>
<accession>A0A6A6IIF2</accession>
<organism evidence="8 9">
    <name type="scientific">Trematosphaeria pertusa</name>
    <dbReference type="NCBI Taxonomy" id="390896"/>
    <lineage>
        <taxon>Eukaryota</taxon>
        <taxon>Fungi</taxon>
        <taxon>Dikarya</taxon>
        <taxon>Ascomycota</taxon>
        <taxon>Pezizomycotina</taxon>
        <taxon>Dothideomycetes</taxon>
        <taxon>Pleosporomycetidae</taxon>
        <taxon>Pleosporales</taxon>
        <taxon>Massarineae</taxon>
        <taxon>Trematosphaeriaceae</taxon>
        <taxon>Trematosphaeria</taxon>
    </lineage>
</organism>
<keyword evidence="4" id="KW-0862">Zinc</keyword>
<reference evidence="8" key="1">
    <citation type="journal article" date="2020" name="Stud. Mycol.">
        <title>101 Dothideomycetes genomes: a test case for predicting lifestyles and emergence of pathogens.</title>
        <authorList>
            <person name="Haridas S."/>
            <person name="Albert R."/>
            <person name="Binder M."/>
            <person name="Bloem J."/>
            <person name="Labutti K."/>
            <person name="Salamov A."/>
            <person name="Andreopoulos B."/>
            <person name="Baker S."/>
            <person name="Barry K."/>
            <person name="Bills G."/>
            <person name="Bluhm B."/>
            <person name="Cannon C."/>
            <person name="Castanera R."/>
            <person name="Culley D."/>
            <person name="Daum C."/>
            <person name="Ezra D."/>
            <person name="Gonzalez J."/>
            <person name="Henrissat B."/>
            <person name="Kuo A."/>
            <person name="Liang C."/>
            <person name="Lipzen A."/>
            <person name="Lutzoni F."/>
            <person name="Magnuson J."/>
            <person name="Mondo S."/>
            <person name="Nolan M."/>
            <person name="Ohm R."/>
            <person name="Pangilinan J."/>
            <person name="Park H.-J."/>
            <person name="Ramirez L."/>
            <person name="Alfaro M."/>
            <person name="Sun H."/>
            <person name="Tritt A."/>
            <person name="Yoshinaga Y."/>
            <person name="Zwiers L.-H."/>
            <person name="Turgeon B."/>
            <person name="Goodwin S."/>
            <person name="Spatafora J."/>
            <person name="Crous P."/>
            <person name="Grigoriev I."/>
        </authorList>
    </citation>
    <scope>NUCLEOTIDE SEQUENCE</scope>
    <source>
        <strain evidence="8">CBS 122368</strain>
    </source>
</reference>
<dbReference type="InterPro" id="IPR013149">
    <property type="entry name" value="ADH-like_C"/>
</dbReference>
<dbReference type="OrthoDB" id="3941538at2759"/>
<comment type="similarity">
    <text evidence="2">Belongs to the zinc-containing alcohol dehydrogenase family.</text>
</comment>
<dbReference type="Gene3D" id="3.40.50.720">
    <property type="entry name" value="NAD(P)-binding Rossmann-like Domain"/>
    <property type="match status" value="1"/>
</dbReference>
<evidence type="ECO:0000313" key="9">
    <source>
        <dbReference type="Proteomes" id="UP000800094"/>
    </source>
</evidence>
<evidence type="ECO:0000259" key="7">
    <source>
        <dbReference type="Pfam" id="PF08240"/>
    </source>
</evidence>
<keyword evidence="3" id="KW-0479">Metal-binding</keyword>
<comment type="cofactor">
    <cofactor evidence="1">
        <name>Zn(2+)</name>
        <dbReference type="ChEBI" id="CHEBI:29105"/>
    </cofactor>
</comment>
<proteinExistence type="inferred from homology"/>
<dbReference type="AlphaFoldDB" id="A0A6A6IIF2"/>
<dbReference type="GeneID" id="54575102"/>
<dbReference type="SUPFAM" id="SSF51735">
    <property type="entry name" value="NAD(P)-binding Rossmann-fold domains"/>
    <property type="match status" value="1"/>
</dbReference>
<keyword evidence="5" id="KW-0560">Oxidoreductase</keyword>
<dbReference type="RefSeq" id="XP_033685358.1">
    <property type="nucleotide sequence ID" value="XM_033821772.1"/>
</dbReference>
<evidence type="ECO:0000256" key="5">
    <source>
        <dbReference type="ARBA" id="ARBA00023002"/>
    </source>
</evidence>
<dbReference type="InterPro" id="IPR036291">
    <property type="entry name" value="NAD(P)-bd_dom_sf"/>
</dbReference>
<evidence type="ECO:0000256" key="1">
    <source>
        <dbReference type="ARBA" id="ARBA00001947"/>
    </source>
</evidence>
<evidence type="ECO:0000256" key="4">
    <source>
        <dbReference type="ARBA" id="ARBA00022833"/>
    </source>
</evidence>
<evidence type="ECO:0000259" key="6">
    <source>
        <dbReference type="Pfam" id="PF00107"/>
    </source>
</evidence>
<feature type="domain" description="Alcohol dehydrogenase-like N-terminal" evidence="7">
    <location>
        <begin position="24"/>
        <end position="145"/>
    </location>
</feature>
<dbReference type="GO" id="GO:0005737">
    <property type="term" value="C:cytoplasm"/>
    <property type="evidence" value="ECO:0007669"/>
    <property type="project" value="TreeGrafter"/>
</dbReference>
<dbReference type="PANTHER" id="PTHR43161:SF23">
    <property type="entry name" value="(R,R)-BUTANEDIOL DEHYDROGENASE-RELATED"/>
    <property type="match status" value="1"/>
</dbReference>
<dbReference type="GO" id="GO:0034079">
    <property type="term" value="P:butanediol biosynthetic process"/>
    <property type="evidence" value="ECO:0007669"/>
    <property type="project" value="TreeGrafter"/>
</dbReference>
<evidence type="ECO:0000256" key="3">
    <source>
        <dbReference type="ARBA" id="ARBA00022723"/>
    </source>
</evidence>
<sequence>MKAAQFFGQRDIRVVDVPKPEPKDHEALVAIEWCGICGSDLHEYLIGPAVIPRKERPHPLTGEYLPVTLGHEFCGRIVSAPEGSALAPGQAVMIDPRIYCSKCSRCTASSTNACRSWGFKGYSGSGGGFSEAVAIDANLCYALPDSVDLKLAVLIEPLAVAWHAIAISEVSDWTSKSVLILGGGPVGIAHIYVLQAKRCKKILVSEPTSMRAAQNKEIADRVFNPIGENVGNRCRELTAGEGVDVVFDCAGIQKGMDAGMDALSYRGVYMNVAGWETQMVVPSSQMLLKELTLKASMAYDDKDFKETVDAFVAGKFNGVERMVTSRIHIDDITSKGFEELVTNKDKHIKIMVTTHKDKV</sequence>
<dbReference type="Pfam" id="PF08240">
    <property type="entry name" value="ADH_N"/>
    <property type="match status" value="1"/>
</dbReference>
<feature type="domain" description="Alcohol dehydrogenase-like C-terminal" evidence="6">
    <location>
        <begin position="185"/>
        <end position="311"/>
    </location>
</feature>
<dbReference type="Gene3D" id="3.90.180.10">
    <property type="entry name" value="Medium-chain alcohol dehydrogenases, catalytic domain"/>
    <property type="match status" value="1"/>
</dbReference>
<protein>
    <submittedName>
        <fullName evidence="8">Threonine dehydrogenase</fullName>
    </submittedName>
</protein>
<evidence type="ECO:0000256" key="2">
    <source>
        <dbReference type="ARBA" id="ARBA00008072"/>
    </source>
</evidence>
<dbReference type="InterPro" id="IPR013154">
    <property type="entry name" value="ADH-like_N"/>
</dbReference>
<dbReference type="EMBL" id="ML987194">
    <property type="protein sequence ID" value="KAF2250354.1"/>
    <property type="molecule type" value="Genomic_DNA"/>
</dbReference>
<dbReference type="Pfam" id="PF00107">
    <property type="entry name" value="ADH_zinc_N"/>
    <property type="match status" value="1"/>
</dbReference>
<dbReference type="PANTHER" id="PTHR43161">
    <property type="entry name" value="SORBITOL DEHYDROGENASE"/>
    <property type="match status" value="1"/>
</dbReference>
<dbReference type="InterPro" id="IPR011032">
    <property type="entry name" value="GroES-like_sf"/>
</dbReference>
<name>A0A6A6IIF2_9PLEO</name>
<dbReference type="CDD" id="cd08233">
    <property type="entry name" value="butanediol_DH_like"/>
    <property type="match status" value="1"/>
</dbReference>
<dbReference type="GO" id="GO:0000721">
    <property type="term" value="F:(R,R)-butanediol dehydrogenase activity"/>
    <property type="evidence" value="ECO:0007669"/>
    <property type="project" value="TreeGrafter"/>
</dbReference>
<dbReference type="Proteomes" id="UP000800094">
    <property type="component" value="Unassembled WGS sequence"/>
</dbReference>
<dbReference type="GO" id="GO:0046872">
    <property type="term" value="F:metal ion binding"/>
    <property type="evidence" value="ECO:0007669"/>
    <property type="project" value="UniProtKB-KW"/>
</dbReference>
<dbReference type="SUPFAM" id="SSF50129">
    <property type="entry name" value="GroES-like"/>
    <property type="match status" value="1"/>
</dbReference>
<evidence type="ECO:0000313" key="8">
    <source>
        <dbReference type="EMBL" id="KAF2250354.1"/>
    </source>
</evidence>
<keyword evidence="9" id="KW-1185">Reference proteome</keyword>